<name>A0AAV9AKM2_ACOGR</name>
<evidence type="ECO:0000259" key="1">
    <source>
        <dbReference type="PROSITE" id="PS52045"/>
    </source>
</evidence>
<feature type="domain" description="Neprosin PEP catalytic" evidence="1">
    <location>
        <begin position="1"/>
        <end position="113"/>
    </location>
</feature>
<sequence>MLGPNKLPIGYWPSSIVPGLADYAKVIYMGGITQAPHNEPGPPMGSGHFAEEGFSKASSFSGVQYIDANNNFQYPKHHDKYVDESVCYNMGDAFDTDQHNGLAFFFGGPGRCTR</sequence>
<dbReference type="PANTHER" id="PTHR31589">
    <property type="entry name" value="PROTEIN, PUTATIVE (DUF239)-RELATED-RELATED"/>
    <property type="match status" value="1"/>
</dbReference>
<evidence type="ECO:0000313" key="2">
    <source>
        <dbReference type="EMBL" id="KAK1264656.1"/>
    </source>
</evidence>
<dbReference type="InterPro" id="IPR053168">
    <property type="entry name" value="Glutamic_endopeptidase"/>
</dbReference>
<dbReference type="EMBL" id="JAUJYN010000008">
    <property type="protein sequence ID" value="KAK1264656.1"/>
    <property type="molecule type" value="Genomic_DNA"/>
</dbReference>
<dbReference type="InterPro" id="IPR004314">
    <property type="entry name" value="Neprosin"/>
</dbReference>
<reference evidence="2" key="1">
    <citation type="journal article" date="2023" name="Nat. Commun.">
        <title>Diploid and tetraploid genomes of Acorus and the evolution of monocots.</title>
        <authorList>
            <person name="Ma L."/>
            <person name="Liu K.W."/>
            <person name="Li Z."/>
            <person name="Hsiao Y.Y."/>
            <person name="Qi Y."/>
            <person name="Fu T."/>
            <person name="Tang G.D."/>
            <person name="Zhang D."/>
            <person name="Sun W.H."/>
            <person name="Liu D.K."/>
            <person name="Li Y."/>
            <person name="Chen G.Z."/>
            <person name="Liu X.D."/>
            <person name="Liao X.Y."/>
            <person name="Jiang Y.T."/>
            <person name="Yu X."/>
            <person name="Hao Y."/>
            <person name="Huang J."/>
            <person name="Zhao X.W."/>
            <person name="Ke S."/>
            <person name="Chen Y.Y."/>
            <person name="Wu W.L."/>
            <person name="Hsu J.L."/>
            <person name="Lin Y.F."/>
            <person name="Huang M.D."/>
            <person name="Li C.Y."/>
            <person name="Huang L."/>
            <person name="Wang Z.W."/>
            <person name="Zhao X."/>
            <person name="Zhong W.Y."/>
            <person name="Peng D.H."/>
            <person name="Ahmad S."/>
            <person name="Lan S."/>
            <person name="Zhang J.S."/>
            <person name="Tsai W.C."/>
            <person name="Van de Peer Y."/>
            <person name="Liu Z.J."/>
        </authorList>
    </citation>
    <scope>NUCLEOTIDE SEQUENCE</scope>
    <source>
        <strain evidence="2">SCP</strain>
    </source>
</reference>
<dbReference type="PANTHER" id="PTHR31589:SF110">
    <property type="entry name" value="PROTEIN, PUTATIVE (DUF239)-RELATED"/>
    <property type="match status" value="1"/>
</dbReference>
<protein>
    <recommendedName>
        <fullName evidence="1">Neprosin PEP catalytic domain-containing protein</fullName>
    </recommendedName>
</protein>
<dbReference type="Proteomes" id="UP001179952">
    <property type="component" value="Unassembled WGS sequence"/>
</dbReference>
<proteinExistence type="predicted"/>
<dbReference type="PROSITE" id="PS52045">
    <property type="entry name" value="NEPROSIN_PEP_CD"/>
    <property type="match status" value="1"/>
</dbReference>
<organism evidence="2 3">
    <name type="scientific">Acorus gramineus</name>
    <name type="common">Dwarf sweet flag</name>
    <dbReference type="NCBI Taxonomy" id="55184"/>
    <lineage>
        <taxon>Eukaryota</taxon>
        <taxon>Viridiplantae</taxon>
        <taxon>Streptophyta</taxon>
        <taxon>Embryophyta</taxon>
        <taxon>Tracheophyta</taxon>
        <taxon>Spermatophyta</taxon>
        <taxon>Magnoliopsida</taxon>
        <taxon>Liliopsida</taxon>
        <taxon>Acoraceae</taxon>
        <taxon>Acorus</taxon>
    </lineage>
</organism>
<dbReference type="AlphaFoldDB" id="A0AAV9AKM2"/>
<keyword evidence="3" id="KW-1185">Reference proteome</keyword>
<reference evidence="2" key="2">
    <citation type="submission" date="2023-06" db="EMBL/GenBank/DDBJ databases">
        <authorList>
            <person name="Ma L."/>
            <person name="Liu K.-W."/>
            <person name="Li Z."/>
            <person name="Hsiao Y.-Y."/>
            <person name="Qi Y."/>
            <person name="Fu T."/>
            <person name="Tang G."/>
            <person name="Zhang D."/>
            <person name="Sun W.-H."/>
            <person name="Liu D.-K."/>
            <person name="Li Y."/>
            <person name="Chen G.-Z."/>
            <person name="Liu X.-D."/>
            <person name="Liao X.-Y."/>
            <person name="Jiang Y.-T."/>
            <person name="Yu X."/>
            <person name="Hao Y."/>
            <person name="Huang J."/>
            <person name="Zhao X.-W."/>
            <person name="Ke S."/>
            <person name="Chen Y.-Y."/>
            <person name="Wu W.-L."/>
            <person name="Hsu J.-L."/>
            <person name="Lin Y.-F."/>
            <person name="Huang M.-D."/>
            <person name="Li C.-Y."/>
            <person name="Huang L."/>
            <person name="Wang Z.-W."/>
            <person name="Zhao X."/>
            <person name="Zhong W.-Y."/>
            <person name="Peng D.-H."/>
            <person name="Ahmad S."/>
            <person name="Lan S."/>
            <person name="Zhang J.-S."/>
            <person name="Tsai W.-C."/>
            <person name="Van De Peer Y."/>
            <person name="Liu Z.-J."/>
        </authorList>
    </citation>
    <scope>NUCLEOTIDE SEQUENCE</scope>
    <source>
        <strain evidence="2">SCP</strain>
        <tissue evidence="2">Leaves</tissue>
    </source>
</reference>
<gene>
    <name evidence="2" type="ORF">QJS04_geneDACA018174</name>
</gene>
<evidence type="ECO:0000313" key="3">
    <source>
        <dbReference type="Proteomes" id="UP001179952"/>
    </source>
</evidence>
<comment type="caution">
    <text evidence="2">The sequence shown here is derived from an EMBL/GenBank/DDBJ whole genome shotgun (WGS) entry which is preliminary data.</text>
</comment>
<accession>A0AAV9AKM2</accession>
<dbReference type="Pfam" id="PF03080">
    <property type="entry name" value="Neprosin"/>
    <property type="match status" value="1"/>
</dbReference>